<evidence type="ECO:0000256" key="5">
    <source>
        <dbReference type="SAM" id="MobiDB-lite"/>
    </source>
</evidence>
<feature type="region of interest" description="Disordered" evidence="5">
    <location>
        <begin position="577"/>
        <end position="599"/>
    </location>
</feature>
<evidence type="ECO:0000256" key="2">
    <source>
        <dbReference type="ARBA" id="ARBA00011322"/>
    </source>
</evidence>
<dbReference type="PANTHER" id="PTHR32114:SF2">
    <property type="entry name" value="ABC TRANSPORTER ABCH.3"/>
    <property type="match status" value="1"/>
</dbReference>
<evidence type="ECO:0000259" key="6">
    <source>
        <dbReference type="Pfam" id="PF13476"/>
    </source>
</evidence>
<dbReference type="Gene3D" id="3.40.50.300">
    <property type="entry name" value="P-loop containing nucleotide triphosphate hydrolases"/>
    <property type="match status" value="2"/>
</dbReference>
<dbReference type="SUPFAM" id="SSF52540">
    <property type="entry name" value="P-loop containing nucleoside triphosphate hydrolases"/>
    <property type="match status" value="1"/>
</dbReference>
<comment type="caution">
    <text evidence="7">The sequence shown here is derived from an EMBL/GenBank/DDBJ whole genome shotgun (WGS) entry which is preliminary data.</text>
</comment>
<dbReference type="InterPro" id="IPR027417">
    <property type="entry name" value="P-loop_NTPase"/>
</dbReference>
<feature type="coiled-coil region" evidence="4">
    <location>
        <begin position="794"/>
        <end position="835"/>
    </location>
</feature>
<feature type="coiled-coil region" evidence="4">
    <location>
        <begin position="297"/>
        <end position="338"/>
    </location>
</feature>
<dbReference type="Pfam" id="PF13476">
    <property type="entry name" value="AAA_23"/>
    <property type="match status" value="1"/>
</dbReference>
<evidence type="ECO:0000313" key="8">
    <source>
        <dbReference type="Proteomes" id="UP000824049"/>
    </source>
</evidence>
<dbReference type="GO" id="GO:0016887">
    <property type="term" value="F:ATP hydrolysis activity"/>
    <property type="evidence" value="ECO:0007669"/>
    <property type="project" value="InterPro"/>
</dbReference>
<dbReference type="AlphaFoldDB" id="A0A9D2EL00"/>
<gene>
    <name evidence="7" type="ORF">H9968_04375</name>
</gene>
<reference evidence="7" key="2">
    <citation type="submission" date="2021-04" db="EMBL/GenBank/DDBJ databases">
        <authorList>
            <person name="Gilroy R."/>
        </authorList>
    </citation>
    <scope>NUCLEOTIDE SEQUENCE</scope>
    <source>
        <strain evidence="7">CHK179-28034</strain>
    </source>
</reference>
<evidence type="ECO:0000256" key="3">
    <source>
        <dbReference type="ARBA" id="ARBA00013368"/>
    </source>
</evidence>
<evidence type="ECO:0000256" key="1">
    <source>
        <dbReference type="ARBA" id="ARBA00006930"/>
    </source>
</evidence>
<organism evidence="7 8">
    <name type="scientific">Candidatus Anaerobutyricum stercoris</name>
    <dbReference type="NCBI Taxonomy" id="2838457"/>
    <lineage>
        <taxon>Bacteria</taxon>
        <taxon>Bacillati</taxon>
        <taxon>Bacillota</taxon>
        <taxon>Clostridia</taxon>
        <taxon>Lachnospirales</taxon>
        <taxon>Lachnospiraceae</taxon>
        <taxon>Anaerobutyricum</taxon>
    </lineage>
</organism>
<comment type="similarity">
    <text evidence="1">Belongs to the SMC family. SbcC subfamily.</text>
</comment>
<feature type="coiled-coil region" evidence="4">
    <location>
        <begin position="667"/>
        <end position="765"/>
    </location>
</feature>
<dbReference type="EMBL" id="DXBR01000042">
    <property type="protein sequence ID" value="HIZ39152.1"/>
    <property type="molecule type" value="Genomic_DNA"/>
</dbReference>
<dbReference type="GO" id="GO:0006302">
    <property type="term" value="P:double-strand break repair"/>
    <property type="evidence" value="ECO:0007669"/>
    <property type="project" value="InterPro"/>
</dbReference>
<feature type="compositionally biased region" description="Basic and acidic residues" evidence="5">
    <location>
        <begin position="579"/>
        <end position="596"/>
    </location>
</feature>
<accession>A0A9D2EL00</accession>
<feature type="coiled-coil region" evidence="4">
    <location>
        <begin position="920"/>
        <end position="965"/>
    </location>
</feature>
<name>A0A9D2EL00_9FIRM</name>
<dbReference type="Proteomes" id="UP000824049">
    <property type="component" value="Unassembled WGS sequence"/>
</dbReference>
<dbReference type="Pfam" id="PF13558">
    <property type="entry name" value="SbcC_Walker_B"/>
    <property type="match status" value="1"/>
</dbReference>
<dbReference type="InterPro" id="IPR038729">
    <property type="entry name" value="Rad50/SbcC_AAA"/>
</dbReference>
<reference evidence="7" key="1">
    <citation type="journal article" date="2021" name="PeerJ">
        <title>Extensive microbial diversity within the chicken gut microbiome revealed by metagenomics and culture.</title>
        <authorList>
            <person name="Gilroy R."/>
            <person name="Ravi A."/>
            <person name="Getino M."/>
            <person name="Pursley I."/>
            <person name="Horton D.L."/>
            <person name="Alikhan N.F."/>
            <person name="Baker D."/>
            <person name="Gharbi K."/>
            <person name="Hall N."/>
            <person name="Watson M."/>
            <person name="Adriaenssens E.M."/>
            <person name="Foster-Nyarko E."/>
            <person name="Jarju S."/>
            <person name="Secka A."/>
            <person name="Antonio M."/>
            <person name="Oren A."/>
            <person name="Chaudhuri R.R."/>
            <person name="La Ragione R."/>
            <person name="Hildebrand F."/>
            <person name="Pallen M.J."/>
        </authorList>
    </citation>
    <scope>NUCLEOTIDE SEQUENCE</scope>
    <source>
        <strain evidence="7">CHK179-28034</strain>
    </source>
</reference>
<dbReference type="PANTHER" id="PTHR32114">
    <property type="entry name" value="ABC TRANSPORTER ABCH.3"/>
    <property type="match status" value="1"/>
</dbReference>
<evidence type="ECO:0000313" key="7">
    <source>
        <dbReference type="EMBL" id="HIZ39152.1"/>
    </source>
</evidence>
<sequence length="1133" mass="129676">MRPLKLTLRGINSYRKEQTIDFETLTSAGLFGIFGPTGSGKSSILDAITLALYARLPRSTKNFITINEETAAVSFLFSITTTETHIYRVERAFRYHKGNAGSTVRNTGASLADMTEDQPRILADRPTEVTQECIRLLGLNSDDFMRTVVLPQGQFSEFLKLKNAERRSMLQRIFHLEQYGMDLTQKISSARQKQELLLSNLDGQVQMFENISRETLQELKEKYAALIKSMKKTTEKKEEAARAFQEADAVRSLLIEYEPVRKKYEEALQKMPAMDEKEQRLNLGKRAAQVRPFAAQAEKSKQDAEDAQRTLSQVQRELQTLLSSCRQLQEEKEAAAEAYALHLPTLLQQEQNFLHAIEQSQSIHTWMNRQKETEEQLLDMQKKLSVLHQKEDEFRREENRLQETILSKEQKAAKIKPSREELHSLEQGHILEESYREKRGLYEEARQETQELRRLLEAEQSELSCLTGQLTSIHDTARRYLTIQQEQLAELSVQLAALTKAKVSVQKDTEELQNRHMALTLRSRLKDGDICPVCGGIHHKDHGMHPDKVIAESSPDTAELSDDASVLLQIQHLQSNAEELTRQEKELEDSRRKTEEQIASASRNLETIHHLLPELSAAFDTDNSASPSGTDDRSAVDSAEIPAAGNFDADTLRLELQNLSTQFLACRERFMQRKEQYDRLLKQNREQYSRLQQSGQEILALRKQWNTENFTETLEAKQAAEKNYDSLQEELHFLRQQMESSRKDREALTAESQALSGQITAARNNITHFRTLIGEAEQKLPGGYSSQTDFSVLLEETKTQRELLERKKDTLEKKYQENAQALQSKREEASAAENQWKLCRKNQKEAEATLRKQLTLAGFSPDAVLEDIYLSEETLTSMETEISKFRETFAKTKERLAYLEEKKQNQNISEEEWKKRKNDMEQASLLLEQQQKEEAVLSNETADCEQKLRQKNKLLQQQKEALHRRGLIRQLEQLFKGNSFIEYVAESRLRYIAAEASVILSSISNGNYELEINENTEFIIRDNKNGGSLRPCDTLSGGETFITSLSLALALSSVIQLNGTAPLELFFLDEGFGNLDDDLLDVVMTSLERLQNTRRSIGIITHVEAIQSRVPVKLIVIPSDDSQNGSHIQMEYS</sequence>
<feature type="coiled-coil region" evidence="4">
    <location>
        <begin position="431"/>
        <end position="515"/>
    </location>
</feature>
<comment type="subunit">
    <text evidence="2">Heterodimer of SbcC and SbcD.</text>
</comment>
<feature type="domain" description="Rad50/SbcC-type AAA" evidence="6">
    <location>
        <begin position="5"/>
        <end position="231"/>
    </location>
</feature>
<keyword evidence="4" id="KW-0175">Coiled coil</keyword>
<evidence type="ECO:0000256" key="4">
    <source>
        <dbReference type="SAM" id="Coils"/>
    </source>
</evidence>
<proteinExistence type="inferred from homology"/>
<protein>
    <recommendedName>
        <fullName evidence="3">Nuclease SbcCD subunit C</fullName>
    </recommendedName>
</protein>